<dbReference type="InterPro" id="IPR050316">
    <property type="entry name" value="Tyrosinase/Hemocyanin"/>
</dbReference>
<dbReference type="InterPro" id="IPR002227">
    <property type="entry name" value="Tyrosinase_Cu-bd"/>
</dbReference>
<gene>
    <name evidence="6" type="primary">107370381</name>
</gene>
<dbReference type="STRING" id="32264.T1L569"/>
<evidence type="ECO:0000256" key="2">
    <source>
        <dbReference type="ARBA" id="ARBA00023008"/>
    </source>
</evidence>
<evidence type="ECO:0000256" key="4">
    <source>
        <dbReference type="SAM" id="SignalP"/>
    </source>
</evidence>
<reference evidence="7" key="1">
    <citation type="submission" date="2011-08" db="EMBL/GenBank/DDBJ databases">
        <authorList>
            <person name="Rombauts S."/>
        </authorList>
    </citation>
    <scope>NUCLEOTIDE SEQUENCE</scope>
    <source>
        <strain evidence="7">London</strain>
    </source>
</reference>
<proteinExistence type="predicted"/>
<evidence type="ECO:0000259" key="5">
    <source>
        <dbReference type="PROSITE" id="PS00497"/>
    </source>
</evidence>
<dbReference type="AlphaFoldDB" id="T1L569"/>
<dbReference type="PROSITE" id="PS00497">
    <property type="entry name" value="TYROSINASE_1"/>
    <property type="match status" value="1"/>
</dbReference>
<keyword evidence="2" id="KW-0186">Copper</keyword>
<evidence type="ECO:0000256" key="3">
    <source>
        <dbReference type="SAM" id="MobiDB-lite"/>
    </source>
</evidence>
<name>T1L569_TETUR</name>
<dbReference type="SUPFAM" id="SSF48056">
    <property type="entry name" value="Di-copper centre-containing domain"/>
    <property type="match status" value="1"/>
</dbReference>
<evidence type="ECO:0000256" key="1">
    <source>
        <dbReference type="ARBA" id="ARBA00022723"/>
    </source>
</evidence>
<accession>T1L569</accession>
<dbReference type="HOGENOM" id="CLU_054278_0_0_1"/>
<dbReference type="PANTHER" id="PTHR11474">
    <property type="entry name" value="TYROSINASE FAMILY MEMBER"/>
    <property type="match status" value="1"/>
</dbReference>
<dbReference type="Gene3D" id="1.10.1280.10">
    <property type="entry name" value="Di-copper center containing domain from catechol oxidase"/>
    <property type="match status" value="1"/>
</dbReference>
<feature type="signal peptide" evidence="4">
    <location>
        <begin position="1"/>
        <end position="24"/>
    </location>
</feature>
<dbReference type="OrthoDB" id="6490226at2759"/>
<dbReference type="OMA" id="TAMKERC"/>
<dbReference type="EnsemblMetazoa" id="tetur43g00360.1">
    <property type="protein sequence ID" value="tetur43g00360.1"/>
    <property type="gene ID" value="tetur43g00360"/>
</dbReference>
<feature type="region of interest" description="Disordered" evidence="3">
    <location>
        <begin position="394"/>
        <end position="419"/>
    </location>
</feature>
<evidence type="ECO:0000313" key="7">
    <source>
        <dbReference type="Proteomes" id="UP000015104"/>
    </source>
</evidence>
<dbReference type="PRINTS" id="PR00092">
    <property type="entry name" value="TYROSINASE"/>
</dbReference>
<dbReference type="eggNOG" id="ENOG502RUIE">
    <property type="taxonomic scope" value="Eukaryota"/>
</dbReference>
<feature type="compositionally biased region" description="Low complexity" evidence="3">
    <location>
        <begin position="395"/>
        <end position="404"/>
    </location>
</feature>
<sequence length="419" mass="48056">MKYLIENLFFIIVTLVSLIYYVNAQQCSNIVTRENILSISPEKWKTYVSAFRTMALNGDLDQLAKIHNDHFAVIHDSPQFLLWHRYFLHDFETRLRQIDPSLALPYWDGAAEFTAPHTSRVFSESYFGGNGNPNNNYCVSSGIQANLSIGYPETRCLRRNFQGPNANSIAPWQSPAFITSIIQTSSSYDTFRQNLEHSLHNSMHFGIGGNVGDMISSWSPVDLLFYPHHANIDRIWSKWQNSEPQNMNLLDGLQRRPDGSFIQMNRNRPLAYYGIRTGQILDTRKPPLCYTYDDIVSSSARQQNMFEEQLRAKLSPLLLEQYFPKLLSSDKSAPLDFSNERSLSQSIDRPLPYPISLSPSMAKRMGFNLASVMDVQLRAHKFVHDMNQQFIQRTESAARSVESESVADNEEVEEESQED</sequence>
<feature type="chain" id="PRO_5004592277" description="Tyrosinase copper-binding domain-containing protein" evidence="4">
    <location>
        <begin position="25"/>
        <end position="419"/>
    </location>
</feature>
<feature type="domain" description="Tyrosinase copper-binding" evidence="5">
    <location>
        <begin position="75"/>
        <end position="92"/>
    </location>
</feature>
<reference evidence="6" key="2">
    <citation type="submission" date="2015-06" db="UniProtKB">
        <authorList>
            <consortium name="EnsemblMetazoa"/>
        </authorList>
    </citation>
    <scope>IDENTIFICATION</scope>
</reference>
<dbReference type="KEGG" id="tut:107370381"/>
<keyword evidence="4" id="KW-0732">Signal</keyword>
<protein>
    <recommendedName>
        <fullName evidence="5">Tyrosinase copper-binding domain-containing protein</fullName>
    </recommendedName>
</protein>
<evidence type="ECO:0000313" key="6">
    <source>
        <dbReference type="EnsemblMetazoa" id="tetur43g00360.1"/>
    </source>
</evidence>
<organism evidence="6 7">
    <name type="scientific">Tetranychus urticae</name>
    <name type="common">Two-spotted spider mite</name>
    <dbReference type="NCBI Taxonomy" id="32264"/>
    <lineage>
        <taxon>Eukaryota</taxon>
        <taxon>Metazoa</taxon>
        <taxon>Ecdysozoa</taxon>
        <taxon>Arthropoda</taxon>
        <taxon>Chelicerata</taxon>
        <taxon>Arachnida</taxon>
        <taxon>Acari</taxon>
        <taxon>Acariformes</taxon>
        <taxon>Trombidiformes</taxon>
        <taxon>Prostigmata</taxon>
        <taxon>Eleutherengona</taxon>
        <taxon>Raphignathae</taxon>
        <taxon>Tetranychoidea</taxon>
        <taxon>Tetranychidae</taxon>
        <taxon>Tetranychus</taxon>
    </lineage>
</organism>
<dbReference type="GO" id="GO:0046872">
    <property type="term" value="F:metal ion binding"/>
    <property type="evidence" value="ECO:0007669"/>
    <property type="project" value="UniProtKB-KW"/>
</dbReference>
<keyword evidence="1" id="KW-0479">Metal-binding</keyword>
<dbReference type="Pfam" id="PF00264">
    <property type="entry name" value="Tyrosinase"/>
    <property type="match status" value="1"/>
</dbReference>
<dbReference type="EMBL" id="CAEY01001223">
    <property type="status" value="NOT_ANNOTATED_CDS"/>
    <property type="molecule type" value="Genomic_DNA"/>
</dbReference>
<keyword evidence="7" id="KW-1185">Reference proteome</keyword>
<dbReference type="PANTHER" id="PTHR11474:SF126">
    <property type="entry name" value="TYROSINASE-LIKE PROTEIN TYR-1-RELATED"/>
    <property type="match status" value="1"/>
</dbReference>
<dbReference type="InterPro" id="IPR008922">
    <property type="entry name" value="Di-copper_centre_dom_sf"/>
</dbReference>
<dbReference type="Proteomes" id="UP000015104">
    <property type="component" value="Unassembled WGS sequence"/>
</dbReference>
<feature type="compositionally biased region" description="Acidic residues" evidence="3">
    <location>
        <begin position="405"/>
        <end position="419"/>
    </location>
</feature>
<dbReference type="GO" id="GO:0016491">
    <property type="term" value="F:oxidoreductase activity"/>
    <property type="evidence" value="ECO:0007669"/>
    <property type="project" value="InterPro"/>
</dbReference>